<proteinExistence type="predicted"/>
<name>A0A2P2PFY5_RHIMU</name>
<dbReference type="EMBL" id="GGEC01073162">
    <property type="protein sequence ID" value="MBX53646.1"/>
    <property type="molecule type" value="Transcribed_RNA"/>
</dbReference>
<reference evidence="1" key="1">
    <citation type="submission" date="2018-02" db="EMBL/GenBank/DDBJ databases">
        <title>Rhizophora mucronata_Transcriptome.</title>
        <authorList>
            <person name="Meera S.P."/>
            <person name="Sreeshan A."/>
            <person name="Augustine A."/>
        </authorList>
    </citation>
    <scope>NUCLEOTIDE SEQUENCE</scope>
    <source>
        <tissue evidence="1">Leaf</tissue>
    </source>
</reference>
<evidence type="ECO:0000313" key="1">
    <source>
        <dbReference type="EMBL" id="MBX53646.1"/>
    </source>
</evidence>
<dbReference type="AlphaFoldDB" id="A0A2P2PFY5"/>
<protein>
    <submittedName>
        <fullName evidence="1">Uncharacterized protein</fullName>
    </submittedName>
</protein>
<organism evidence="1">
    <name type="scientific">Rhizophora mucronata</name>
    <name type="common">Asiatic mangrove</name>
    <dbReference type="NCBI Taxonomy" id="61149"/>
    <lineage>
        <taxon>Eukaryota</taxon>
        <taxon>Viridiplantae</taxon>
        <taxon>Streptophyta</taxon>
        <taxon>Embryophyta</taxon>
        <taxon>Tracheophyta</taxon>
        <taxon>Spermatophyta</taxon>
        <taxon>Magnoliopsida</taxon>
        <taxon>eudicotyledons</taxon>
        <taxon>Gunneridae</taxon>
        <taxon>Pentapetalae</taxon>
        <taxon>rosids</taxon>
        <taxon>fabids</taxon>
        <taxon>Malpighiales</taxon>
        <taxon>Rhizophoraceae</taxon>
        <taxon>Rhizophora</taxon>
    </lineage>
</organism>
<accession>A0A2P2PFY5</accession>
<sequence length="51" mass="6344">MVIRSYIFFKSINGDWIIHFLYINKNYVNHTSIFFGYYPSIFFEEKYAFRC</sequence>